<evidence type="ECO:0000256" key="2">
    <source>
        <dbReference type="ARBA" id="ARBA00022617"/>
    </source>
</evidence>
<sequence length="168" mass="18651">MTEQAVETEAALPDDASLYDRLGGLESVKFLAKTLVTRAMLNPTIGHIWNHKTEQEVQGEINGFVEFLGMHWGGPHVYHGPDMATSHRGMGITEEYWDALFDEIVTPAYAEFDIPKREAEEVDAFLRSYKSVIVGSPTFKDVVKAHPEMDVLEGMKSVGVNWPAPSSS</sequence>
<keyword evidence="7" id="KW-1185">Reference proteome</keyword>
<gene>
    <name evidence="6" type="ordered locus">GPOL_c07020</name>
</gene>
<dbReference type="STRING" id="1112204.GPOL_c07020"/>
<keyword evidence="2 5" id="KW-0349">Heme</keyword>
<dbReference type="HOGENOM" id="CLU_103526_2_0_11"/>
<accession>H6MWW5</accession>
<evidence type="ECO:0000256" key="5">
    <source>
        <dbReference type="PIRSR" id="PIRSR601486-1"/>
    </source>
</evidence>
<dbReference type="InterPro" id="IPR009050">
    <property type="entry name" value="Globin-like_sf"/>
</dbReference>
<organism evidence="6 7">
    <name type="scientific">Gordonia polyisoprenivorans (strain DSM 44266 / VH2)</name>
    <dbReference type="NCBI Taxonomy" id="1112204"/>
    <lineage>
        <taxon>Bacteria</taxon>
        <taxon>Bacillati</taxon>
        <taxon>Actinomycetota</taxon>
        <taxon>Actinomycetes</taxon>
        <taxon>Mycobacteriales</taxon>
        <taxon>Gordoniaceae</taxon>
        <taxon>Gordonia</taxon>
    </lineage>
</organism>
<dbReference type="GeneID" id="90157791"/>
<dbReference type="SUPFAM" id="SSF46458">
    <property type="entry name" value="Globin-like"/>
    <property type="match status" value="1"/>
</dbReference>
<keyword evidence="3 5" id="KW-0479">Metal-binding</keyword>
<dbReference type="AlphaFoldDB" id="H6MWW5"/>
<dbReference type="eggNOG" id="COG2346">
    <property type="taxonomic scope" value="Bacteria"/>
</dbReference>
<evidence type="ECO:0000256" key="3">
    <source>
        <dbReference type="ARBA" id="ARBA00022723"/>
    </source>
</evidence>
<keyword evidence="1" id="KW-0813">Transport</keyword>
<dbReference type="GO" id="GO:0046872">
    <property type="term" value="F:metal ion binding"/>
    <property type="evidence" value="ECO:0007669"/>
    <property type="project" value="UniProtKB-KW"/>
</dbReference>
<dbReference type="EMBL" id="CP003119">
    <property type="protein sequence ID" value="AFA71771.1"/>
    <property type="molecule type" value="Genomic_DNA"/>
</dbReference>
<dbReference type="CDD" id="cd00454">
    <property type="entry name" value="TrHb1_N"/>
    <property type="match status" value="1"/>
</dbReference>
<dbReference type="InterPro" id="IPR001486">
    <property type="entry name" value="Hemoglobin_trunc"/>
</dbReference>
<dbReference type="GO" id="GO:0020037">
    <property type="term" value="F:heme binding"/>
    <property type="evidence" value="ECO:0007669"/>
    <property type="project" value="InterPro"/>
</dbReference>
<evidence type="ECO:0000256" key="1">
    <source>
        <dbReference type="ARBA" id="ARBA00022448"/>
    </source>
</evidence>
<evidence type="ECO:0000313" key="6">
    <source>
        <dbReference type="EMBL" id="AFA71771.1"/>
    </source>
</evidence>
<dbReference type="Gene3D" id="1.10.490.10">
    <property type="entry name" value="Globins"/>
    <property type="match status" value="1"/>
</dbReference>
<reference evidence="6 7" key="1">
    <citation type="journal article" date="2012" name="Appl. Environ. Microbiol.">
        <title>Involvement of two latex-clearing proteins during rubber degradation and insights into the subsequent degradation pathway revealed by the genome sequence of Gordonia polyisoprenivorans strain VH2.</title>
        <authorList>
            <person name="Hiessl S."/>
            <person name="Schuldes J."/>
            <person name="Thurmer A."/>
            <person name="Halbsguth T."/>
            <person name="Broker D."/>
            <person name="Angelov A."/>
            <person name="Liebl W."/>
            <person name="Daniel R."/>
            <person name="Steinbuchel A."/>
        </authorList>
    </citation>
    <scope>NUCLEOTIDE SEQUENCE [LARGE SCALE GENOMIC DNA]</scope>
    <source>
        <strain evidence="7">DSM 44266 / VH2</strain>
    </source>
</reference>
<evidence type="ECO:0000256" key="4">
    <source>
        <dbReference type="ARBA" id="ARBA00023004"/>
    </source>
</evidence>
<protein>
    <submittedName>
        <fullName evidence="6">Globin</fullName>
    </submittedName>
</protein>
<feature type="binding site" description="distal binding residue" evidence="5">
    <location>
        <position position="87"/>
    </location>
    <ligand>
        <name>heme</name>
        <dbReference type="ChEBI" id="CHEBI:30413"/>
    </ligand>
    <ligandPart>
        <name>Fe</name>
        <dbReference type="ChEBI" id="CHEBI:18248"/>
    </ligandPart>
</feature>
<dbReference type="GO" id="GO:0019825">
    <property type="term" value="F:oxygen binding"/>
    <property type="evidence" value="ECO:0007669"/>
    <property type="project" value="InterPro"/>
</dbReference>
<name>H6MWW5_GORPV</name>
<keyword evidence="4 5" id="KW-0408">Iron</keyword>
<proteinExistence type="predicted"/>
<dbReference type="InterPro" id="IPR012292">
    <property type="entry name" value="Globin/Proto"/>
</dbReference>
<dbReference type="RefSeq" id="WP_014358735.1">
    <property type="nucleotide sequence ID" value="NC_016906.1"/>
</dbReference>
<evidence type="ECO:0000313" key="7">
    <source>
        <dbReference type="Proteomes" id="UP000009154"/>
    </source>
</evidence>
<dbReference type="KEGG" id="gpo:GPOL_c07020"/>
<dbReference type="Pfam" id="PF01152">
    <property type="entry name" value="Bac_globin"/>
    <property type="match status" value="1"/>
</dbReference>
<dbReference type="Proteomes" id="UP000009154">
    <property type="component" value="Chromosome"/>
</dbReference>